<evidence type="ECO:0000256" key="1">
    <source>
        <dbReference type="ARBA" id="ARBA00001961"/>
    </source>
</evidence>
<evidence type="ECO:0000259" key="16">
    <source>
        <dbReference type="PROSITE" id="PS51670"/>
    </source>
</evidence>
<keyword evidence="7" id="KW-0223">Dioxygenase</keyword>
<comment type="cofactor">
    <cofactor evidence="1">
        <name>L-ascorbate</name>
        <dbReference type="ChEBI" id="CHEBI:38290"/>
    </cofactor>
</comment>
<protein>
    <recommendedName>
        <fullName evidence="4">procollagen-proline 4-dioxygenase</fullName>
        <ecNumber evidence="4">1.14.11.2</ecNumber>
    </recommendedName>
</protein>
<comment type="catalytic activity">
    <reaction evidence="14">
        <text>L-prolyl-[collagen] + 2-oxoglutarate + O2 = trans-4-hydroxy-L-prolyl-[collagen] + succinate + CO2</text>
        <dbReference type="Rhea" id="RHEA:18945"/>
        <dbReference type="Rhea" id="RHEA-COMP:11676"/>
        <dbReference type="Rhea" id="RHEA-COMP:11680"/>
        <dbReference type="ChEBI" id="CHEBI:15379"/>
        <dbReference type="ChEBI" id="CHEBI:16526"/>
        <dbReference type="ChEBI" id="CHEBI:16810"/>
        <dbReference type="ChEBI" id="CHEBI:30031"/>
        <dbReference type="ChEBI" id="CHEBI:50342"/>
        <dbReference type="ChEBI" id="CHEBI:61965"/>
        <dbReference type="EC" id="1.14.11.2"/>
    </reaction>
</comment>
<keyword evidence="12" id="KW-0472">Membrane</keyword>
<dbReference type="AlphaFoldDB" id="A0A3M7KUI5"/>
<gene>
    <name evidence="17" type="ORF">APUTEX25_004863</name>
</gene>
<evidence type="ECO:0000256" key="11">
    <source>
        <dbReference type="ARBA" id="ARBA00023004"/>
    </source>
</evidence>
<evidence type="ECO:0000256" key="8">
    <source>
        <dbReference type="ARBA" id="ARBA00022968"/>
    </source>
</evidence>
<dbReference type="SMART" id="SM00702">
    <property type="entry name" value="P4Hc"/>
    <property type="match status" value="1"/>
</dbReference>
<dbReference type="GO" id="GO:0031418">
    <property type="term" value="F:L-ascorbic acid binding"/>
    <property type="evidence" value="ECO:0007669"/>
    <property type="project" value="InterPro"/>
</dbReference>
<dbReference type="Proteomes" id="UP000279271">
    <property type="component" value="Unassembled WGS sequence"/>
</dbReference>
<dbReference type="InterPro" id="IPR045054">
    <property type="entry name" value="P4HA-like"/>
</dbReference>
<dbReference type="SMART" id="SM00254">
    <property type="entry name" value="ShKT"/>
    <property type="match status" value="1"/>
</dbReference>
<dbReference type="PANTHER" id="PTHR10869">
    <property type="entry name" value="PROLYL 4-HYDROXYLASE ALPHA SUBUNIT"/>
    <property type="match status" value="1"/>
</dbReference>
<evidence type="ECO:0000256" key="2">
    <source>
        <dbReference type="ARBA" id="ARBA00004648"/>
    </source>
</evidence>
<reference evidence="18" key="1">
    <citation type="journal article" date="2018" name="Algal Res.">
        <title>Characterization of plant carbon substrate utilization by Auxenochlorella protothecoides.</title>
        <authorList>
            <person name="Vogler B.W."/>
            <person name="Starkenburg S.R."/>
            <person name="Sudasinghe N."/>
            <person name="Schambach J.Y."/>
            <person name="Rollin J.A."/>
            <person name="Pattathil S."/>
            <person name="Barry A.N."/>
        </authorList>
    </citation>
    <scope>NUCLEOTIDE SEQUENCE [LARGE SCALE GENOMIC DNA]</scope>
    <source>
        <strain evidence="18">UTEX 25</strain>
    </source>
</reference>
<evidence type="ECO:0000256" key="3">
    <source>
        <dbReference type="ARBA" id="ARBA00006511"/>
    </source>
</evidence>
<feature type="non-terminal residue" evidence="17">
    <location>
        <position position="1"/>
    </location>
</feature>
<evidence type="ECO:0000256" key="13">
    <source>
        <dbReference type="ARBA" id="ARBA00023180"/>
    </source>
</evidence>
<comment type="subcellular location">
    <subcellularLocation>
        <location evidence="2">Endoplasmic reticulum membrane</location>
        <topology evidence="2">Single-pass type II membrane protein</topology>
    </subcellularLocation>
</comment>
<comment type="similarity">
    <text evidence="3">Belongs to the P4HA family.</text>
</comment>
<evidence type="ECO:0000256" key="9">
    <source>
        <dbReference type="ARBA" id="ARBA00022989"/>
    </source>
</evidence>
<dbReference type="GO" id="GO:0005506">
    <property type="term" value="F:iron ion binding"/>
    <property type="evidence" value="ECO:0007669"/>
    <property type="project" value="InterPro"/>
</dbReference>
<feature type="non-terminal residue" evidence="17">
    <location>
        <position position="264"/>
    </location>
</feature>
<proteinExistence type="inferred from homology"/>
<dbReference type="Gene3D" id="2.60.120.620">
    <property type="entry name" value="q2cbj1_9rhob like domain"/>
    <property type="match status" value="1"/>
</dbReference>
<dbReference type="InterPro" id="IPR003582">
    <property type="entry name" value="ShKT_dom"/>
</dbReference>
<dbReference type="Pfam" id="PF01549">
    <property type="entry name" value="ShK"/>
    <property type="match status" value="1"/>
</dbReference>
<evidence type="ECO:0000256" key="5">
    <source>
        <dbReference type="ARBA" id="ARBA00022692"/>
    </source>
</evidence>
<dbReference type="InterPro" id="IPR044862">
    <property type="entry name" value="Pro_4_hyd_alph_FE2OG_OXY"/>
</dbReference>
<feature type="domain" description="Fe2OG dioxygenase" evidence="15">
    <location>
        <begin position="90"/>
        <end position="211"/>
    </location>
</feature>
<sequence>ELWRGRVEQVSWEPRAFVFHNFLSDAECDHLMHKANSTLTPSTVVDSRTGGSMASTVRTSSGTWFSKGADDIIDAIEQRIALVTMIPAENGEGLQVLKYVNGQEYKAHTDYFHDSKNSDAVHGGNRLATMLMYLTTPEEGGETVFPYGLPKREGPEWSACARQGLAVKARRGDAIFFYGMKPDGSLDMKSTHASCPTLAGEKWSATKWMHVSEFTLGAGPGCGDKDPHCEEWAVNGECDANPGFMLTSCARACGKCKPPAVARR</sequence>
<dbReference type="GO" id="GO:0005789">
    <property type="term" value="C:endoplasmic reticulum membrane"/>
    <property type="evidence" value="ECO:0007669"/>
    <property type="project" value="UniProtKB-SubCell"/>
</dbReference>
<keyword evidence="10" id="KW-0560">Oxidoreductase</keyword>
<dbReference type="GO" id="GO:0004656">
    <property type="term" value="F:procollagen-proline 4-dioxygenase activity"/>
    <property type="evidence" value="ECO:0007669"/>
    <property type="project" value="UniProtKB-EC"/>
</dbReference>
<feature type="domain" description="ShKT" evidence="16">
    <location>
        <begin position="222"/>
        <end position="256"/>
    </location>
</feature>
<evidence type="ECO:0000256" key="7">
    <source>
        <dbReference type="ARBA" id="ARBA00022964"/>
    </source>
</evidence>
<keyword evidence="8" id="KW-0735">Signal-anchor</keyword>
<evidence type="ECO:0000256" key="14">
    <source>
        <dbReference type="ARBA" id="ARBA00049169"/>
    </source>
</evidence>
<comment type="caution">
    <text evidence="17">The sequence shown here is derived from an EMBL/GenBank/DDBJ whole genome shotgun (WGS) entry which is preliminary data.</text>
</comment>
<evidence type="ECO:0000256" key="10">
    <source>
        <dbReference type="ARBA" id="ARBA00023002"/>
    </source>
</evidence>
<dbReference type="FunFam" id="2.60.120.620:FF:000002">
    <property type="entry name" value="Prolyl 4-hydroxylase 4"/>
    <property type="match status" value="1"/>
</dbReference>
<dbReference type="InterPro" id="IPR006620">
    <property type="entry name" value="Pro_4_hyd_alph"/>
</dbReference>
<dbReference type="EC" id="1.14.11.2" evidence="4"/>
<evidence type="ECO:0000256" key="6">
    <source>
        <dbReference type="ARBA" id="ARBA00022723"/>
    </source>
</evidence>
<dbReference type="InterPro" id="IPR005123">
    <property type="entry name" value="Oxoglu/Fe-dep_dioxygenase_dom"/>
</dbReference>
<evidence type="ECO:0000313" key="18">
    <source>
        <dbReference type="Proteomes" id="UP000279271"/>
    </source>
</evidence>
<dbReference type="Pfam" id="PF13640">
    <property type="entry name" value="2OG-FeII_Oxy_3"/>
    <property type="match status" value="1"/>
</dbReference>
<evidence type="ECO:0000256" key="4">
    <source>
        <dbReference type="ARBA" id="ARBA00012269"/>
    </source>
</evidence>
<evidence type="ECO:0000259" key="15">
    <source>
        <dbReference type="PROSITE" id="PS51471"/>
    </source>
</evidence>
<name>A0A3M7KUI5_AUXPR</name>
<accession>A0A3M7KUI5</accession>
<dbReference type="PANTHER" id="PTHR10869:SF238">
    <property type="entry name" value="PROLYL 4-HYDROXYLASE 6-RELATED"/>
    <property type="match status" value="1"/>
</dbReference>
<keyword evidence="9" id="KW-1133">Transmembrane helix</keyword>
<keyword evidence="5" id="KW-0812">Transmembrane</keyword>
<dbReference type="EMBL" id="QOKY01000198">
    <property type="protein sequence ID" value="RMZ53375.1"/>
    <property type="molecule type" value="Genomic_DNA"/>
</dbReference>
<keyword evidence="6" id="KW-0479">Metal-binding</keyword>
<evidence type="ECO:0000256" key="12">
    <source>
        <dbReference type="ARBA" id="ARBA00023136"/>
    </source>
</evidence>
<dbReference type="PROSITE" id="PS51670">
    <property type="entry name" value="SHKT"/>
    <property type="match status" value="1"/>
</dbReference>
<keyword evidence="13" id="KW-0325">Glycoprotein</keyword>
<organism evidence="17 18">
    <name type="scientific">Auxenochlorella protothecoides</name>
    <name type="common">Green microalga</name>
    <name type="synonym">Chlorella protothecoides</name>
    <dbReference type="NCBI Taxonomy" id="3075"/>
    <lineage>
        <taxon>Eukaryota</taxon>
        <taxon>Viridiplantae</taxon>
        <taxon>Chlorophyta</taxon>
        <taxon>core chlorophytes</taxon>
        <taxon>Trebouxiophyceae</taxon>
        <taxon>Chlorellales</taxon>
        <taxon>Chlorellaceae</taxon>
        <taxon>Auxenochlorella</taxon>
    </lineage>
</organism>
<keyword evidence="11" id="KW-0408">Iron</keyword>
<dbReference type="PROSITE" id="PS51471">
    <property type="entry name" value="FE2OG_OXY"/>
    <property type="match status" value="1"/>
</dbReference>
<evidence type="ECO:0000313" key="17">
    <source>
        <dbReference type="EMBL" id="RMZ53375.1"/>
    </source>
</evidence>